<accession>A0A4Y7U8E1</accession>
<dbReference type="GO" id="GO:0005524">
    <property type="term" value="F:ATP binding"/>
    <property type="evidence" value="ECO:0007669"/>
    <property type="project" value="UniProtKB-KW"/>
</dbReference>
<dbReference type="AlphaFoldDB" id="A0A4Y7U8E1"/>
<dbReference type="Proteomes" id="UP000298340">
    <property type="component" value="Unassembled WGS sequence"/>
</dbReference>
<dbReference type="EMBL" id="QWDN01000008">
    <property type="protein sequence ID" value="TEB42491.1"/>
    <property type="molecule type" value="Genomic_DNA"/>
</dbReference>
<dbReference type="SUPFAM" id="SSF52540">
    <property type="entry name" value="P-loop containing nucleoside triphosphate hydrolases"/>
    <property type="match status" value="1"/>
</dbReference>
<evidence type="ECO:0000313" key="2">
    <source>
        <dbReference type="Proteomes" id="UP000298340"/>
    </source>
</evidence>
<protein>
    <submittedName>
        <fullName evidence="1">ABC transporter ATP-binding protein</fullName>
    </submittedName>
</protein>
<keyword evidence="1" id="KW-0547">Nucleotide-binding</keyword>
<name>A0A4Y7U8E1_9FLAO</name>
<sequence length="41" mass="4819">MLKNVADKIYVLDNKTITHFGNHQSLMQSPNFYSNYWAIES</sequence>
<gene>
    <name evidence="1" type="ORF">D0809_19190</name>
</gene>
<proteinExistence type="predicted"/>
<reference evidence="1 2" key="1">
    <citation type="journal article" date="2018" name="Syst. Appl. Microbiol.">
        <title>Flavobacterium circumlabens sp. nov. and Flavobacterium cupreum sp. nov., two psychrotrophic species isolated from Antarctic environmental samples.</title>
        <authorList>
            <person name="Kralova S."/>
            <person name="Busse H.J."/>
            <person name="Svec P."/>
            <person name="Maslanova I."/>
            <person name="Stankova E."/>
            <person name="Bartak M."/>
            <person name="Sedlacek I."/>
        </authorList>
    </citation>
    <scope>NUCLEOTIDE SEQUENCE [LARGE SCALE GENOMIC DNA]</scope>
    <source>
        <strain evidence="1 2">CCM 8828</strain>
    </source>
</reference>
<dbReference type="Gene3D" id="3.40.50.300">
    <property type="entry name" value="P-loop containing nucleotide triphosphate hydrolases"/>
    <property type="match status" value="1"/>
</dbReference>
<comment type="caution">
    <text evidence="1">The sequence shown here is derived from an EMBL/GenBank/DDBJ whole genome shotgun (WGS) entry which is preliminary data.</text>
</comment>
<keyword evidence="1" id="KW-0067">ATP-binding</keyword>
<organism evidence="1 2">
    <name type="scientific">Flavobacterium circumlabens</name>
    <dbReference type="NCBI Taxonomy" id="2133765"/>
    <lineage>
        <taxon>Bacteria</taxon>
        <taxon>Pseudomonadati</taxon>
        <taxon>Bacteroidota</taxon>
        <taxon>Flavobacteriia</taxon>
        <taxon>Flavobacteriales</taxon>
        <taxon>Flavobacteriaceae</taxon>
        <taxon>Flavobacterium</taxon>
    </lineage>
</organism>
<evidence type="ECO:0000313" key="1">
    <source>
        <dbReference type="EMBL" id="TEB42491.1"/>
    </source>
</evidence>
<dbReference type="InterPro" id="IPR027417">
    <property type="entry name" value="P-loop_NTPase"/>
</dbReference>